<dbReference type="Pfam" id="PF09388">
    <property type="entry name" value="SpoOE-like"/>
    <property type="match status" value="1"/>
</dbReference>
<dbReference type="InterPro" id="IPR036638">
    <property type="entry name" value="HLH_DNA-bd_sf"/>
</dbReference>
<dbReference type="InterPro" id="IPR018540">
    <property type="entry name" value="Spo0E-like"/>
</dbReference>
<evidence type="ECO:0000313" key="2">
    <source>
        <dbReference type="Proteomes" id="UP000276128"/>
    </source>
</evidence>
<dbReference type="Gene3D" id="4.10.280.10">
    <property type="entry name" value="Helix-loop-helix DNA-binding domain"/>
    <property type="match status" value="1"/>
</dbReference>
<protein>
    <submittedName>
        <fullName evidence="1">Aspartyl-phosphate phosphatase Spo0E family protein</fullName>
    </submittedName>
</protein>
<name>A0A3S0BMC0_9BACL</name>
<sequence>MGQLGDLEQKIEAKRNELNLAYRVYGLLSETVLKLSIELDKLLNAYYELTLVRTA</sequence>
<keyword evidence="2" id="KW-1185">Reference proteome</keyword>
<dbReference type="InterPro" id="IPR037208">
    <property type="entry name" value="Spo0E-like_sf"/>
</dbReference>
<dbReference type="EMBL" id="RXHU01000027">
    <property type="protein sequence ID" value="RTE09794.1"/>
    <property type="molecule type" value="Genomic_DNA"/>
</dbReference>
<dbReference type="GO" id="GO:0043937">
    <property type="term" value="P:regulation of sporulation"/>
    <property type="evidence" value="ECO:0007669"/>
    <property type="project" value="InterPro"/>
</dbReference>
<reference evidence="1 2" key="1">
    <citation type="submission" date="2018-12" db="EMBL/GenBank/DDBJ databases">
        <title>Bacillus ochoae sp. nov., Paenibacillus whitsoniae sp. nov., Paenibacillus spiritus sp. nov. Isolated from the Mars Exploration Rover during spacecraft assembly.</title>
        <authorList>
            <person name="Seuylemezian A."/>
            <person name="Vaishampayan P."/>
        </authorList>
    </citation>
    <scope>NUCLEOTIDE SEQUENCE [LARGE SCALE GENOMIC DNA]</scope>
    <source>
        <strain evidence="1 2">MER 54</strain>
    </source>
</reference>
<accession>A0A3S0BMC0</accession>
<organism evidence="1 2">
    <name type="scientific">Paenibacillus whitsoniae</name>
    <dbReference type="NCBI Taxonomy" id="2496558"/>
    <lineage>
        <taxon>Bacteria</taxon>
        <taxon>Bacillati</taxon>
        <taxon>Bacillota</taxon>
        <taxon>Bacilli</taxon>
        <taxon>Bacillales</taxon>
        <taxon>Paenibacillaceae</taxon>
        <taxon>Paenibacillus</taxon>
    </lineage>
</organism>
<dbReference type="AlphaFoldDB" id="A0A3S0BMC0"/>
<dbReference type="OrthoDB" id="2972613at2"/>
<gene>
    <name evidence="1" type="ORF">EJQ19_11170</name>
</gene>
<dbReference type="SUPFAM" id="SSF140500">
    <property type="entry name" value="BAS1536-like"/>
    <property type="match status" value="1"/>
</dbReference>
<dbReference type="Proteomes" id="UP000276128">
    <property type="component" value="Unassembled WGS sequence"/>
</dbReference>
<comment type="caution">
    <text evidence="1">The sequence shown here is derived from an EMBL/GenBank/DDBJ whole genome shotgun (WGS) entry which is preliminary data.</text>
</comment>
<dbReference type="GO" id="GO:0046983">
    <property type="term" value="F:protein dimerization activity"/>
    <property type="evidence" value="ECO:0007669"/>
    <property type="project" value="InterPro"/>
</dbReference>
<proteinExistence type="predicted"/>
<evidence type="ECO:0000313" key="1">
    <source>
        <dbReference type="EMBL" id="RTE09794.1"/>
    </source>
</evidence>
<dbReference type="RefSeq" id="WP_126141289.1">
    <property type="nucleotide sequence ID" value="NZ_RXHU01000027.1"/>
</dbReference>